<name>B3ECD7_CHLL2</name>
<reference evidence="1 2" key="1">
    <citation type="submission" date="2008-05" db="EMBL/GenBank/DDBJ databases">
        <title>Complete sequence of Chlorobium limicola DSM 245.</title>
        <authorList>
            <consortium name="US DOE Joint Genome Institute"/>
            <person name="Lucas S."/>
            <person name="Copeland A."/>
            <person name="Lapidus A."/>
            <person name="Glavina del Rio T."/>
            <person name="Dalin E."/>
            <person name="Tice H."/>
            <person name="Bruce D."/>
            <person name="Goodwin L."/>
            <person name="Pitluck S."/>
            <person name="Schmutz J."/>
            <person name="Larimer F."/>
            <person name="Land M."/>
            <person name="Hauser L."/>
            <person name="Kyrpides N."/>
            <person name="Ovchinnikova G."/>
            <person name="Zhao F."/>
            <person name="Li T."/>
            <person name="Liu Z."/>
            <person name="Overmann J."/>
            <person name="Bryant D.A."/>
            <person name="Richardson P."/>
        </authorList>
    </citation>
    <scope>NUCLEOTIDE SEQUENCE [LARGE SCALE GENOMIC DNA]</scope>
    <source>
        <strain evidence="2">DSM 245 / NBRC 103803 / 6330</strain>
    </source>
</reference>
<proteinExistence type="predicted"/>
<evidence type="ECO:0000313" key="1">
    <source>
        <dbReference type="EMBL" id="ACD90212.1"/>
    </source>
</evidence>
<dbReference type="Proteomes" id="UP000008841">
    <property type="component" value="Chromosome"/>
</dbReference>
<accession>B3ECD7</accession>
<dbReference type="KEGG" id="cli:Clim_1143"/>
<dbReference type="eggNOG" id="ENOG50346BP">
    <property type="taxonomic scope" value="Bacteria"/>
</dbReference>
<dbReference type="STRING" id="290315.Clim_1143"/>
<dbReference type="EMBL" id="CP001097">
    <property type="protein sequence ID" value="ACD90212.1"/>
    <property type="molecule type" value="Genomic_DNA"/>
</dbReference>
<evidence type="ECO:0000313" key="2">
    <source>
        <dbReference type="Proteomes" id="UP000008841"/>
    </source>
</evidence>
<gene>
    <name evidence="1" type="ordered locus">Clim_1143</name>
</gene>
<protein>
    <submittedName>
        <fullName evidence="1">Uncharacterized protein</fullName>
    </submittedName>
</protein>
<dbReference type="AlphaFoldDB" id="B3ECD7"/>
<sequence length="99" mass="11086">MMQSMNNTKTEGEKLKAHYTPVVTEIVESWAEGKPLNSDSGKANGYFRLTAWLLEYVMLHNSLPKGVHPMPEGRDRFGRTEPSFPVDFDALTDGFVLPG</sequence>
<dbReference type="HOGENOM" id="CLU_184481_0_0_10"/>
<organism evidence="1 2">
    <name type="scientific">Chlorobium limicola (strain DSM 245 / NBRC 103803 / 6330)</name>
    <dbReference type="NCBI Taxonomy" id="290315"/>
    <lineage>
        <taxon>Bacteria</taxon>
        <taxon>Pseudomonadati</taxon>
        <taxon>Chlorobiota</taxon>
        <taxon>Chlorobiia</taxon>
        <taxon>Chlorobiales</taxon>
        <taxon>Chlorobiaceae</taxon>
        <taxon>Chlorobium/Pelodictyon group</taxon>
        <taxon>Chlorobium</taxon>
    </lineage>
</organism>